<keyword evidence="1" id="KW-0812">Transmembrane</keyword>
<feature type="transmembrane region" description="Helical" evidence="1">
    <location>
        <begin position="188"/>
        <end position="212"/>
    </location>
</feature>
<accession>A0A1F6E5M0</accession>
<organism evidence="2 3">
    <name type="scientific">Candidatus Kaiserbacteria bacterium RIFCSPHIGHO2_02_FULL_55_25</name>
    <dbReference type="NCBI Taxonomy" id="1798498"/>
    <lineage>
        <taxon>Bacteria</taxon>
        <taxon>Candidatus Kaiseribacteriota</taxon>
    </lineage>
</organism>
<evidence type="ECO:0000256" key="1">
    <source>
        <dbReference type="SAM" id="Phobius"/>
    </source>
</evidence>
<sequence>MPHMEQQGGGTGYRWPVWVTTRVLASAKKSAIGFSIMAFLGFCGALLACWLLALLGFPIGLSNYLSGIGVFAIMLAWAWLRYIFLKRRVATGAFGDRTREVKMVESIITEAQSEAGITKPDQPWTNEEQRAGLLMAICNRDPVIPRPRSSLPSMVQMAFVAFVLCAVLPSSYFWIPVLSESLGPSEQLLWYGIMGGFVVTSAWGGLLAICSVREGNS</sequence>
<keyword evidence="1" id="KW-1133">Transmembrane helix</keyword>
<keyword evidence="1" id="KW-0472">Membrane</keyword>
<reference evidence="2 3" key="1">
    <citation type="journal article" date="2016" name="Nat. Commun.">
        <title>Thousands of microbial genomes shed light on interconnected biogeochemical processes in an aquifer system.</title>
        <authorList>
            <person name="Anantharaman K."/>
            <person name="Brown C.T."/>
            <person name="Hug L.A."/>
            <person name="Sharon I."/>
            <person name="Castelle C.J."/>
            <person name="Probst A.J."/>
            <person name="Thomas B.C."/>
            <person name="Singh A."/>
            <person name="Wilkins M.J."/>
            <person name="Karaoz U."/>
            <person name="Brodie E.L."/>
            <person name="Williams K.H."/>
            <person name="Hubbard S.S."/>
            <person name="Banfield J.F."/>
        </authorList>
    </citation>
    <scope>NUCLEOTIDE SEQUENCE [LARGE SCALE GENOMIC DNA]</scope>
</reference>
<proteinExistence type="predicted"/>
<name>A0A1F6E5M0_9BACT</name>
<dbReference type="AlphaFoldDB" id="A0A1F6E5M0"/>
<feature type="transmembrane region" description="Helical" evidence="1">
    <location>
        <begin position="154"/>
        <end position="176"/>
    </location>
</feature>
<evidence type="ECO:0000313" key="3">
    <source>
        <dbReference type="Proteomes" id="UP000176914"/>
    </source>
</evidence>
<feature type="transmembrane region" description="Helical" evidence="1">
    <location>
        <begin position="61"/>
        <end position="80"/>
    </location>
</feature>
<dbReference type="EMBL" id="MFLL01000024">
    <property type="protein sequence ID" value="OGG69003.1"/>
    <property type="molecule type" value="Genomic_DNA"/>
</dbReference>
<feature type="transmembrane region" description="Helical" evidence="1">
    <location>
        <begin position="31"/>
        <end position="55"/>
    </location>
</feature>
<dbReference type="Proteomes" id="UP000176914">
    <property type="component" value="Unassembled WGS sequence"/>
</dbReference>
<comment type="caution">
    <text evidence="2">The sequence shown here is derived from an EMBL/GenBank/DDBJ whole genome shotgun (WGS) entry which is preliminary data.</text>
</comment>
<protein>
    <submittedName>
        <fullName evidence="2">Uncharacterized protein</fullName>
    </submittedName>
</protein>
<gene>
    <name evidence="2" type="ORF">A3C20_01520</name>
</gene>
<evidence type="ECO:0000313" key="2">
    <source>
        <dbReference type="EMBL" id="OGG69003.1"/>
    </source>
</evidence>